<organism evidence="1 2">
    <name type="scientific">Ficus carica</name>
    <name type="common">Common fig</name>
    <dbReference type="NCBI Taxonomy" id="3494"/>
    <lineage>
        <taxon>Eukaryota</taxon>
        <taxon>Viridiplantae</taxon>
        <taxon>Streptophyta</taxon>
        <taxon>Embryophyta</taxon>
        <taxon>Tracheophyta</taxon>
        <taxon>Spermatophyta</taxon>
        <taxon>Magnoliopsida</taxon>
        <taxon>eudicotyledons</taxon>
        <taxon>Gunneridae</taxon>
        <taxon>Pentapetalae</taxon>
        <taxon>rosids</taxon>
        <taxon>fabids</taxon>
        <taxon>Rosales</taxon>
        <taxon>Moraceae</taxon>
        <taxon>Ficeae</taxon>
        <taxon>Ficus</taxon>
    </lineage>
</organism>
<proteinExistence type="predicted"/>
<sequence>MDGIKVLKMVDALNRLCSSSFSAINSVILRSIASCCCHALACWSPVPAA</sequence>
<dbReference type="EMBL" id="BTGU01000015">
    <property type="protein sequence ID" value="GMN43001.1"/>
    <property type="molecule type" value="Genomic_DNA"/>
</dbReference>
<protein>
    <submittedName>
        <fullName evidence="1">Uncharacterized protein</fullName>
    </submittedName>
</protein>
<reference evidence="1" key="1">
    <citation type="submission" date="2023-07" db="EMBL/GenBank/DDBJ databases">
        <title>draft genome sequence of fig (Ficus carica).</title>
        <authorList>
            <person name="Takahashi T."/>
            <person name="Nishimura K."/>
        </authorList>
    </citation>
    <scope>NUCLEOTIDE SEQUENCE</scope>
</reference>
<dbReference type="Proteomes" id="UP001187192">
    <property type="component" value="Unassembled WGS sequence"/>
</dbReference>
<accession>A0AA88D517</accession>
<dbReference type="AlphaFoldDB" id="A0AA88D517"/>
<gene>
    <name evidence="1" type="ORF">TIFTF001_012211</name>
</gene>
<evidence type="ECO:0000313" key="2">
    <source>
        <dbReference type="Proteomes" id="UP001187192"/>
    </source>
</evidence>
<comment type="caution">
    <text evidence="1">The sequence shown here is derived from an EMBL/GenBank/DDBJ whole genome shotgun (WGS) entry which is preliminary data.</text>
</comment>
<keyword evidence="2" id="KW-1185">Reference proteome</keyword>
<evidence type="ECO:0000313" key="1">
    <source>
        <dbReference type="EMBL" id="GMN43001.1"/>
    </source>
</evidence>
<name>A0AA88D517_FICCA</name>